<feature type="transmembrane region" description="Helical" evidence="1">
    <location>
        <begin position="12"/>
        <end position="32"/>
    </location>
</feature>
<gene>
    <name evidence="2" type="ORF">GPEL0_01r5376</name>
</gene>
<keyword evidence="1" id="KW-0812">Transmembrane</keyword>
<evidence type="ECO:0000256" key="1">
    <source>
        <dbReference type="SAM" id="Phobius"/>
    </source>
</evidence>
<organism evidence="2 3">
    <name type="scientific">Geoanaerobacter pelophilus</name>
    <dbReference type="NCBI Taxonomy" id="60036"/>
    <lineage>
        <taxon>Bacteria</taxon>
        <taxon>Pseudomonadati</taxon>
        <taxon>Thermodesulfobacteriota</taxon>
        <taxon>Desulfuromonadia</taxon>
        <taxon>Geobacterales</taxon>
        <taxon>Geobacteraceae</taxon>
        <taxon>Geoanaerobacter</taxon>
    </lineage>
</organism>
<name>A0ABQ0MPC3_9BACT</name>
<sequence length="38" mass="4597">MKTDVTKVKRRTRLVFVHQLIPWILFLIIFPINYLSPV</sequence>
<dbReference type="Proteomes" id="UP000194153">
    <property type="component" value="Unassembled WGS sequence"/>
</dbReference>
<accession>A0ABQ0MPC3</accession>
<keyword evidence="1" id="KW-0472">Membrane</keyword>
<protein>
    <submittedName>
        <fullName evidence="2">Uncharacterized protein</fullName>
    </submittedName>
</protein>
<comment type="caution">
    <text evidence="2">The sequence shown here is derived from an EMBL/GenBank/DDBJ whole genome shotgun (WGS) entry which is preliminary data.</text>
</comment>
<dbReference type="EMBL" id="BDQG01000001">
    <property type="protein sequence ID" value="GAW68848.1"/>
    <property type="molecule type" value="Genomic_DNA"/>
</dbReference>
<keyword evidence="3" id="KW-1185">Reference proteome</keyword>
<keyword evidence="1" id="KW-1133">Transmembrane helix</keyword>
<proteinExistence type="predicted"/>
<evidence type="ECO:0000313" key="2">
    <source>
        <dbReference type="EMBL" id="GAW68848.1"/>
    </source>
</evidence>
<reference evidence="3" key="1">
    <citation type="submission" date="2017-05" db="EMBL/GenBank/DDBJ databases">
        <title>Draft genome sequence of Geobacter pelophilus, a iron(III)-reducing bacteria.</title>
        <authorList>
            <person name="Aoyagi T."/>
            <person name="Koike H."/>
            <person name="Morita T."/>
            <person name="Sato Y."/>
            <person name="Habe H."/>
            <person name="Hori T."/>
        </authorList>
    </citation>
    <scope>NUCLEOTIDE SEQUENCE [LARGE SCALE GENOMIC DNA]</scope>
    <source>
        <strain evidence="3">Drf2</strain>
    </source>
</reference>
<evidence type="ECO:0000313" key="3">
    <source>
        <dbReference type="Proteomes" id="UP000194153"/>
    </source>
</evidence>